<dbReference type="AlphaFoldDB" id="A0A2G5TQI3"/>
<dbReference type="STRING" id="1611254.A0A2G5TQI3"/>
<dbReference type="Proteomes" id="UP000230233">
    <property type="component" value="Chromosome V"/>
</dbReference>
<evidence type="ECO:0000259" key="1">
    <source>
        <dbReference type="PROSITE" id="PS50181"/>
    </source>
</evidence>
<dbReference type="PANTHER" id="PTHR23015">
    <property type="entry name" value="UNCHARACTERIZED C.ELEGANS PROTEIN"/>
    <property type="match status" value="1"/>
</dbReference>
<sequence>MQPPGLPSLILYDNFEWKTALKSHENFLKICDLTKIPAISPEEFETKFYGILKDNYHRKLNFRNLANIDSLKLCILSDVLDGKSIEKSYEDLSETFGAENIDYSDFDFWFYRLYHNNYDLNYDRKPDPEEQGFLSLPNIIHHEIIDNLDLKNQLLLRNVSKNLRNIVDQGKPAIKKMKIDIQLNHIYVKVDNLSARYSEELDANYREIALNYVMIILKNPKLRLNYLHIVSSPTDSIFTDFLKNLRHKISTKVLYLKLDCPEATILFLACMKPKFLEVLHLHSGNIDEIVKLDQWKYLKNAFFNPIFSGPIDYFLGLSRWTIVVPELTEEHLMKVREELPKSQNLEHCVINTRQDIRSELFRRVFSSNLQVYSVGHYDRVPQVVWSYTIPNSRNFLTMVISRRQLMVGMHRSS</sequence>
<name>A0A2G5TQI3_9PELO</name>
<evidence type="ECO:0000313" key="2">
    <source>
        <dbReference type="EMBL" id="PIC29569.1"/>
    </source>
</evidence>
<feature type="domain" description="F-box" evidence="1">
    <location>
        <begin position="130"/>
        <end position="177"/>
    </location>
</feature>
<evidence type="ECO:0000313" key="3">
    <source>
        <dbReference type="Proteomes" id="UP000230233"/>
    </source>
</evidence>
<dbReference type="InterPro" id="IPR002900">
    <property type="entry name" value="DUF38/FTH_CAE_spp"/>
</dbReference>
<comment type="caution">
    <text evidence="2">The sequence shown here is derived from an EMBL/GenBank/DDBJ whole genome shotgun (WGS) entry which is preliminary data.</text>
</comment>
<protein>
    <recommendedName>
        <fullName evidence="1">F-box domain-containing protein</fullName>
    </recommendedName>
</protein>
<dbReference type="InterPro" id="IPR041426">
    <property type="entry name" value="Mos1_HTH"/>
</dbReference>
<gene>
    <name evidence="2" type="primary">Cnig_chr_V.g21110</name>
    <name evidence="2" type="ORF">B9Z55_021110</name>
</gene>
<dbReference type="OrthoDB" id="5813884at2759"/>
<dbReference type="SMART" id="SM00256">
    <property type="entry name" value="FBOX"/>
    <property type="match status" value="1"/>
</dbReference>
<dbReference type="PROSITE" id="PS50181">
    <property type="entry name" value="FBOX"/>
    <property type="match status" value="1"/>
</dbReference>
<dbReference type="InterPro" id="IPR001810">
    <property type="entry name" value="F-box_dom"/>
</dbReference>
<reference evidence="3" key="1">
    <citation type="submission" date="2017-10" db="EMBL/GenBank/DDBJ databases">
        <title>Rapid genome shrinkage in a self-fertile nematode reveals novel sperm competition proteins.</title>
        <authorList>
            <person name="Yin D."/>
            <person name="Schwarz E.M."/>
            <person name="Thomas C.G."/>
            <person name="Felde R.L."/>
            <person name="Korf I.F."/>
            <person name="Cutter A.D."/>
            <person name="Schartner C.M."/>
            <person name="Ralston E.J."/>
            <person name="Meyer B.J."/>
            <person name="Haag E.S."/>
        </authorList>
    </citation>
    <scope>NUCLEOTIDE SEQUENCE [LARGE SCALE GENOMIC DNA]</scope>
    <source>
        <strain evidence="3">JU1422</strain>
    </source>
</reference>
<dbReference type="Pfam" id="PF17906">
    <property type="entry name" value="HTH_48"/>
    <property type="match status" value="1"/>
</dbReference>
<dbReference type="GO" id="GO:0045087">
    <property type="term" value="P:innate immune response"/>
    <property type="evidence" value="ECO:0007669"/>
    <property type="project" value="TreeGrafter"/>
</dbReference>
<proteinExistence type="predicted"/>
<dbReference type="Pfam" id="PF00646">
    <property type="entry name" value="F-box"/>
    <property type="match status" value="1"/>
</dbReference>
<dbReference type="InterPro" id="IPR040161">
    <property type="entry name" value="FB224"/>
</dbReference>
<dbReference type="CDD" id="cd22150">
    <property type="entry name" value="F-box_CeFBXA-like"/>
    <property type="match status" value="1"/>
</dbReference>
<dbReference type="EMBL" id="PDUG01000005">
    <property type="protein sequence ID" value="PIC29569.1"/>
    <property type="molecule type" value="Genomic_DNA"/>
</dbReference>
<dbReference type="PANTHER" id="PTHR23015:SF4">
    <property type="entry name" value="DUF38 DOMAIN-CONTAINING PROTEIN-RELATED"/>
    <property type="match status" value="1"/>
</dbReference>
<accession>A0A2G5TQI3</accession>
<organism evidence="2 3">
    <name type="scientific">Caenorhabditis nigoni</name>
    <dbReference type="NCBI Taxonomy" id="1611254"/>
    <lineage>
        <taxon>Eukaryota</taxon>
        <taxon>Metazoa</taxon>
        <taxon>Ecdysozoa</taxon>
        <taxon>Nematoda</taxon>
        <taxon>Chromadorea</taxon>
        <taxon>Rhabditida</taxon>
        <taxon>Rhabditina</taxon>
        <taxon>Rhabditomorpha</taxon>
        <taxon>Rhabditoidea</taxon>
        <taxon>Rhabditidae</taxon>
        <taxon>Peloderinae</taxon>
        <taxon>Caenorhabditis</taxon>
    </lineage>
</organism>
<keyword evidence="3" id="KW-1185">Reference proteome</keyword>
<dbReference type="Pfam" id="PF01827">
    <property type="entry name" value="FTH"/>
    <property type="match status" value="1"/>
</dbReference>